<evidence type="ECO:0000313" key="2">
    <source>
        <dbReference type="Proteomes" id="UP000295830"/>
    </source>
</evidence>
<dbReference type="PROSITE" id="PS51257">
    <property type="entry name" value="PROKAR_LIPOPROTEIN"/>
    <property type="match status" value="1"/>
</dbReference>
<dbReference type="InterPro" id="IPR029058">
    <property type="entry name" value="AB_hydrolase_fold"/>
</dbReference>
<gene>
    <name evidence="1" type="ORF">DES49_0846</name>
</gene>
<protein>
    <submittedName>
        <fullName evidence="1">Virulence factor lipase-like protein</fullName>
    </submittedName>
</protein>
<dbReference type="Gene3D" id="3.40.50.1820">
    <property type="entry name" value="alpha/beta hydrolase"/>
    <property type="match status" value="1"/>
</dbReference>
<name>A0A4R7JX48_9GAMM</name>
<sequence>MYKKTLLSLAVASSVALTGCFEDANDNTNAGSRAKIQDSQFEGKTYPVFNPVTSELPVPNDLIFDSEAGDGSFDVSIPPGEEDNPVLNALNNLSGASTVAPAVLRFNGKIDASTVNSQSFILDPEGNPIPNPNQNVFLLETEYPSEEPVRALSAQEPPTLPVALTAQLAGGATLTAAQKQAVADLIGTDATPGNAGTYLGKIATNPRFDHDVVELDGTSALRIRPNQPLDPLKRYVVVVTNEVKDVNGDPISASPTYSKLTEDDGDPLGGALDTVRGLINNFWEATASSYFAVNNGTRDALEMDPISADDIAVSYSFTTSADEDILSYLARPALWIGDQVERSVTTSAASAAVESGASDFSSVRDAVNTAVTDFTPSKNFDNDGLTPCNTDQDDATDGFQTNLGSGTVTFESKFTCVGTLVKSNLNSNNIEFPEPSAVTVDVDSKAANVDAVEQSVLLDNFVDPTDILIHHGSITLPYYLKAPSSSDGSPIRTSAWTPDESLASAIASATGFDIPQADSEKSSVLNYNFPFPEKQKDIEVPLLTMTNANVDASTLESSGTDYPVVIFQHGITTDRSAALAFGSQLINAYETATGGGDLVVMAIDQPLHGIAPVSTEERLELAGTLLASADPSFNTEENRTAIVEGDTQTVVDNTNGNLDSGTVNAFIDTNTRAGSTIAGIDPVYEQAGINGDGVTERHFGYSANEANAPAEMNFDESAAFGSSGSLFINLTNFLNNRDNLRQGSLDMMNLRASLSQLNIDESNVYFVGHSLGTLNGGAFAGSVARAVQRTDASIQSSWTNLDSLDVSGTHLITPVAGITRLLENSPSFAPTILGGLQQAAGLSQGDADLETFLNVNQNTLDTVDPINFASDLKSTNILLSQVNGDRTTPNGADTRYSSNVEIYDTAPLEITFPNGLNVDSPAAPLSGSEPFQTLLGATNTGTATTATPAITRYTKGLHATPVFPRAETAEEGDVLKTREIAQGGEPLVTQGNASSFFGELVFQTVDLIESTATPKEVTGGDRDGSVIQN</sequence>
<accession>A0A4R7JX48</accession>
<comment type="caution">
    <text evidence="1">The sequence shown here is derived from an EMBL/GenBank/DDBJ whole genome shotgun (WGS) entry which is preliminary data.</text>
</comment>
<dbReference type="SUPFAM" id="SSF53474">
    <property type="entry name" value="alpha/beta-Hydrolases"/>
    <property type="match status" value="1"/>
</dbReference>
<dbReference type="AlphaFoldDB" id="A0A4R7JX48"/>
<dbReference type="OrthoDB" id="5477453at2"/>
<reference evidence="1 2" key="1">
    <citation type="submission" date="2019-03" db="EMBL/GenBank/DDBJ databases">
        <title>Genomic Encyclopedia of Type Strains, Phase IV (KMG-IV): sequencing the most valuable type-strain genomes for metagenomic binning, comparative biology and taxonomic classification.</title>
        <authorList>
            <person name="Goeker M."/>
        </authorList>
    </citation>
    <scope>NUCLEOTIDE SEQUENCE [LARGE SCALE GENOMIC DNA]</scope>
    <source>
        <strain evidence="1 2">DSM 15505</strain>
    </source>
</reference>
<dbReference type="RefSeq" id="WP_133735140.1">
    <property type="nucleotide sequence ID" value="NZ_SOAX01000002.1"/>
</dbReference>
<proteinExistence type="predicted"/>
<dbReference type="EMBL" id="SOAX01000002">
    <property type="protein sequence ID" value="TDT43040.1"/>
    <property type="molecule type" value="Genomic_DNA"/>
</dbReference>
<evidence type="ECO:0000313" key="1">
    <source>
        <dbReference type="EMBL" id="TDT43040.1"/>
    </source>
</evidence>
<dbReference type="Proteomes" id="UP000295830">
    <property type="component" value="Unassembled WGS sequence"/>
</dbReference>
<keyword evidence="2" id="KW-1185">Reference proteome</keyword>
<organism evidence="1 2">
    <name type="scientific">Halospina denitrificans</name>
    <dbReference type="NCBI Taxonomy" id="332522"/>
    <lineage>
        <taxon>Bacteria</taxon>
        <taxon>Pseudomonadati</taxon>
        <taxon>Pseudomonadota</taxon>
        <taxon>Gammaproteobacteria</taxon>
        <taxon>Halospina</taxon>
    </lineage>
</organism>